<organism evidence="2 3">
    <name type="scientific">Motilimonas cestriensis</name>
    <dbReference type="NCBI Taxonomy" id="2742685"/>
    <lineage>
        <taxon>Bacteria</taxon>
        <taxon>Pseudomonadati</taxon>
        <taxon>Pseudomonadota</taxon>
        <taxon>Gammaproteobacteria</taxon>
        <taxon>Alteromonadales</taxon>
        <taxon>Alteromonadales genera incertae sedis</taxon>
        <taxon>Motilimonas</taxon>
    </lineage>
</organism>
<dbReference type="InterPro" id="IPR021379">
    <property type="entry name" value="DUF3012"/>
</dbReference>
<comment type="caution">
    <text evidence="2">The sequence shown here is derived from an EMBL/GenBank/DDBJ whole genome shotgun (WGS) entry which is preliminary data.</text>
</comment>
<evidence type="ECO:0000256" key="1">
    <source>
        <dbReference type="SAM" id="SignalP"/>
    </source>
</evidence>
<dbReference type="Proteomes" id="UP001201273">
    <property type="component" value="Unassembled WGS sequence"/>
</dbReference>
<evidence type="ECO:0000313" key="3">
    <source>
        <dbReference type="Proteomes" id="UP001201273"/>
    </source>
</evidence>
<dbReference type="EMBL" id="JAIMJA010000009">
    <property type="protein sequence ID" value="MCE2595285.1"/>
    <property type="molecule type" value="Genomic_DNA"/>
</dbReference>
<proteinExistence type="predicted"/>
<gene>
    <name evidence="2" type="ORF">K6Y31_10705</name>
</gene>
<feature type="signal peptide" evidence="1">
    <location>
        <begin position="1"/>
        <end position="17"/>
    </location>
</feature>
<dbReference type="RefSeq" id="WP_233052774.1">
    <property type="nucleotide sequence ID" value="NZ_JAIMJA010000009.1"/>
</dbReference>
<dbReference type="Pfam" id="PF11216">
    <property type="entry name" value="DUF3012"/>
    <property type="match status" value="1"/>
</dbReference>
<accession>A0ABS8W9Y1</accession>
<sequence>MRLINIFFASIFMLFLAACSPEVGSEQWCQQIKEKSAGDISANEATDYAKHCVFK</sequence>
<name>A0ABS8W9Y1_9GAMM</name>
<feature type="chain" id="PRO_5047292374" evidence="1">
    <location>
        <begin position="18"/>
        <end position="55"/>
    </location>
</feature>
<keyword evidence="3" id="KW-1185">Reference proteome</keyword>
<keyword evidence="1" id="KW-0732">Signal</keyword>
<evidence type="ECO:0000313" key="2">
    <source>
        <dbReference type="EMBL" id="MCE2595285.1"/>
    </source>
</evidence>
<dbReference type="PROSITE" id="PS51257">
    <property type="entry name" value="PROKAR_LIPOPROTEIN"/>
    <property type="match status" value="1"/>
</dbReference>
<reference evidence="2 3" key="1">
    <citation type="journal article" date="2022" name="Environ. Microbiol. Rep.">
        <title>Eco-phylogenetic analyses reveal divergent evolution of vitamin B12 metabolism in the marine bacterial family 'Psychromonadaceae'.</title>
        <authorList>
            <person name="Jin X."/>
            <person name="Yang Y."/>
            <person name="Cao H."/>
            <person name="Gao B."/>
            <person name="Zhao Z."/>
        </authorList>
    </citation>
    <scope>NUCLEOTIDE SEQUENCE [LARGE SCALE GENOMIC DNA]</scope>
    <source>
        <strain evidence="2 3">MKS20</strain>
    </source>
</reference>
<protein>
    <submittedName>
        <fullName evidence="2">DUF3012 domain-containing protein</fullName>
    </submittedName>
</protein>